<dbReference type="SMART" id="SM00368">
    <property type="entry name" value="LRR_RI"/>
    <property type="match status" value="6"/>
</dbReference>
<dbReference type="Pfam" id="PF13516">
    <property type="entry name" value="LRR_6"/>
    <property type="match status" value="5"/>
</dbReference>
<dbReference type="KEGG" id="ngd:NGA_2066510"/>
<accession>I2CP86</accession>
<dbReference type="GO" id="GO:0048471">
    <property type="term" value="C:perinuclear region of cytoplasm"/>
    <property type="evidence" value="ECO:0007669"/>
    <property type="project" value="TreeGrafter"/>
</dbReference>
<dbReference type="GO" id="GO:0005634">
    <property type="term" value="C:nucleus"/>
    <property type="evidence" value="ECO:0007669"/>
    <property type="project" value="TreeGrafter"/>
</dbReference>
<dbReference type="RefSeq" id="XP_005855492.1">
    <property type="nucleotide sequence ID" value="XM_005855430.1"/>
</dbReference>
<dbReference type="GO" id="GO:0005829">
    <property type="term" value="C:cytosol"/>
    <property type="evidence" value="ECO:0007669"/>
    <property type="project" value="TreeGrafter"/>
</dbReference>
<keyword evidence="3" id="KW-0677">Repeat</keyword>
<keyword evidence="2" id="KW-0433">Leucine-rich repeat</keyword>
<name>I2CP86_NANGC</name>
<reference evidence="4" key="2">
    <citation type="journal article" date="2012" name="Nat. Commun.">
        <title>Draft genome sequence and genetic transformation of the oleaginous alga Nannochloropis gaditana.</title>
        <authorList>
            <person name="Radakovits R."/>
            <person name="Jinkerson R.E."/>
            <person name="Fuerstenberg S.I."/>
            <person name="Tae H."/>
            <person name="Settlage R.E."/>
            <person name="Boore J.L."/>
            <person name="Posewitz M.C."/>
        </authorList>
    </citation>
    <scope>NUCLEOTIDE SEQUENCE</scope>
    <source>
        <strain evidence="4">CCMP526</strain>
    </source>
</reference>
<evidence type="ECO:0000313" key="4">
    <source>
        <dbReference type="EMBL" id="AFJ68719.1"/>
    </source>
</evidence>
<dbReference type="GO" id="GO:0006913">
    <property type="term" value="P:nucleocytoplasmic transport"/>
    <property type="evidence" value="ECO:0007669"/>
    <property type="project" value="TreeGrafter"/>
</dbReference>
<dbReference type="PANTHER" id="PTHR24113">
    <property type="entry name" value="RAN GTPASE-ACTIVATING PROTEIN 1"/>
    <property type="match status" value="1"/>
</dbReference>
<dbReference type="GO" id="GO:0005096">
    <property type="term" value="F:GTPase activator activity"/>
    <property type="evidence" value="ECO:0007669"/>
    <property type="project" value="UniProtKB-KW"/>
</dbReference>
<evidence type="ECO:0000256" key="3">
    <source>
        <dbReference type="ARBA" id="ARBA00022737"/>
    </source>
</evidence>
<proteinExistence type="evidence at transcript level"/>
<dbReference type="InterPro" id="IPR032675">
    <property type="entry name" value="LRR_dom_sf"/>
</dbReference>
<dbReference type="AlphaFoldDB" id="I2CP86"/>
<reference evidence="4" key="1">
    <citation type="journal article" date="2012" name="Bioengineered">
        <title>Additional insights into the genome of the oleaginous model alga Nannochloropsis gaditana.</title>
        <authorList>
            <person name="Jinkerson R.E."/>
            <person name="Radakovits R."/>
            <person name="Posewitz M.C."/>
        </authorList>
    </citation>
    <scope>NUCLEOTIDE SEQUENCE</scope>
    <source>
        <strain evidence="4">CCMP526</strain>
    </source>
</reference>
<dbReference type="PANTHER" id="PTHR24113:SF12">
    <property type="entry name" value="RAN GTPASE-ACTIVATING PROTEIN 1"/>
    <property type="match status" value="1"/>
</dbReference>
<dbReference type="InterPro" id="IPR001611">
    <property type="entry name" value="Leu-rich_rpt"/>
</dbReference>
<gene>
    <name evidence="4" type="ORF">NGATSA_2066510</name>
</gene>
<dbReference type="InterPro" id="IPR027038">
    <property type="entry name" value="RanGap"/>
</dbReference>
<protein>
    <submittedName>
        <fullName evidence="4">Uncharacterized protein</fullName>
    </submittedName>
</protein>
<dbReference type="OrthoDB" id="42132at2759"/>
<dbReference type="Gene3D" id="3.80.10.10">
    <property type="entry name" value="Ribonuclease Inhibitor"/>
    <property type="match status" value="2"/>
</dbReference>
<evidence type="ECO:0000256" key="1">
    <source>
        <dbReference type="ARBA" id="ARBA00022468"/>
    </source>
</evidence>
<dbReference type="SUPFAM" id="SSF52047">
    <property type="entry name" value="RNI-like"/>
    <property type="match status" value="1"/>
</dbReference>
<evidence type="ECO:0000256" key="2">
    <source>
        <dbReference type="ARBA" id="ARBA00022614"/>
    </source>
</evidence>
<dbReference type="EMBL" id="JU965355">
    <property type="protein sequence ID" value="AFJ68719.1"/>
    <property type="molecule type" value="mRNA"/>
</dbReference>
<dbReference type="GO" id="GO:0031267">
    <property type="term" value="F:small GTPase binding"/>
    <property type="evidence" value="ECO:0007669"/>
    <property type="project" value="TreeGrafter"/>
</dbReference>
<dbReference type="KEGG" id="ngd:NGA_2066520"/>
<dbReference type="RefSeq" id="XP_005855663.1">
    <property type="nucleotide sequence ID" value="XM_005855601.1"/>
</dbReference>
<sequence length="423" mass="45171">MKERDIGRESGQITATTLPNLPAAVLYELCAYLWPRDISYLVSTARNLAFKDENGRSNLVGNGLSFFRPTKPLPAAVVEDLIARHLPPCRALQILDLSSAELTPSILLTLGRLAAVNGVFQCVSSLSLWDNNLGSEGCLALAEALGQGGFHSHLRGIYIRANQITCDSDDDVGMAIDEAIGRLAVGGARDSVGVLCQVLKTGVPSALLTSLSLAQNNLGHLSAMYIGDALAAPALKRLRKLDLHLNRLGDRGVASLAEGISAGGGMPCLDELYLGYNKIGDAGARAVAGCLEGMVVLRELDLASNAIGNEGALAFAMHLSDGGRDEERISHVRPRLLLETLDLKENRIGDDGACAFRDFLACAGEHESGMGGGRTEEEKIGLYCPKLLNIFLDQNRAIRARGRNALQVLQTTRGIRCMEGADW</sequence>
<organism evidence="4">
    <name type="scientific">Nannochloropsis gaditana (strain CCMP526)</name>
    <name type="common">Green microalga</name>
    <name type="synonym">Microchloropsis gaditana</name>
    <dbReference type="NCBI Taxonomy" id="1093141"/>
    <lineage>
        <taxon>Eukaryota</taxon>
        <taxon>Sar</taxon>
        <taxon>Stramenopiles</taxon>
        <taxon>Ochrophyta</taxon>
        <taxon>Eustigmatophyceae</taxon>
        <taxon>Eustigmatales</taxon>
        <taxon>Monodopsidaceae</taxon>
        <taxon>Nannochloropsis</taxon>
    </lineage>
</organism>
<keyword evidence="1" id="KW-0343">GTPase activation</keyword>